<accession>A0A0F8Z4F8</accession>
<proteinExistence type="predicted"/>
<evidence type="ECO:0000313" key="2">
    <source>
        <dbReference type="EMBL" id="KKK61309.1"/>
    </source>
</evidence>
<feature type="non-terminal residue" evidence="2">
    <location>
        <position position="250"/>
    </location>
</feature>
<dbReference type="EMBL" id="LAZR01062542">
    <property type="protein sequence ID" value="KKK61309.1"/>
    <property type="molecule type" value="Genomic_DNA"/>
</dbReference>
<feature type="coiled-coil region" evidence="1">
    <location>
        <begin position="20"/>
        <end position="47"/>
    </location>
</feature>
<reference evidence="2" key="1">
    <citation type="journal article" date="2015" name="Nature">
        <title>Complex archaea that bridge the gap between prokaryotes and eukaryotes.</title>
        <authorList>
            <person name="Spang A."/>
            <person name="Saw J.H."/>
            <person name="Jorgensen S.L."/>
            <person name="Zaremba-Niedzwiedzka K."/>
            <person name="Martijn J."/>
            <person name="Lind A.E."/>
            <person name="van Eijk R."/>
            <person name="Schleper C."/>
            <person name="Guy L."/>
            <person name="Ettema T.J."/>
        </authorList>
    </citation>
    <scope>NUCLEOTIDE SEQUENCE</scope>
</reference>
<dbReference type="AlphaFoldDB" id="A0A0F8Z4F8"/>
<gene>
    <name evidence="2" type="ORF">LCGC14_3015620</name>
</gene>
<organism evidence="2">
    <name type="scientific">marine sediment metagenome</name>
    <dbReference type="NCBI Taxonomy" id="412755"/>
    <lineage>
        <taxon>unclassified sequences</taxon>
        <taxon>metagenomes</taxon>
        <taxon>ecological metagenomes</taxon>
    </lineage>
</organism>
<sequence>MPKSFEDYIDLKEEDFNLLLNQTDSMLKNIQGQISNLNKELKFKKKILVESEKIKDLFKQKLFASTVKTEIYFHKIIDPNSNTDISNEMNKIFQYSKESCEKIARMFPSIIQDRCLSEKIPLDQTSRHPNYNFCQNFITLKVNDNEFEAKGYTRGSARYVFSRPFDIELIIQEIKNEIKRLFKRPFDKQKFTENLYQQYQAILKKNKGNIGDQIHIQKVINNLRENNKEAFKIDEFIIDLSKLLEEGPPI</sequence>
<keyword evidence="1" id="KW-0175">Coiled coil</keyword>
<name>A0A0F8Z4F8_9ZZZZ</name>
<comment type="caution">
    <text evidence="2">The sequence shown here is derived from an EMBL/GenBank/DDBJ whole genome shotgun (WGS) entry which is preliminary data.</text>
</comment>
<protein>
    <submittedName>
        <fullName evidence="2">Uncharacterized protein</fullName>
    </submittedName>
</protein>
<evidence type="ECO:0000256" key="1">
    <source>
        <dbReference type="SAM" id="Coils"/>
    </source>
</evidence>